<evidence type="ECO:0000313" key="2">
    <source>
        <dbReference type="EMBL" id="MBC6996701.1"/>
    </source>
</evidence>
<comment type="caution">
    <text evidence="2">The sequence shown here is derived from an EMBL/GenBank/DDBJ whole genome shotgun (WGS) entry which is preliminary data.</text>
</comment>
<sequence length="760" mass="83063">MEPQTVTRWSLGGIPYGGATQPAGLLRLRGPGAATHISLALHAALEQGLAVCLRCLSAQQAALLTAGLAKPPRFPAAALLRAAATEDSGVFGPYGFAETVGLWLKNGLSPAAALLNPFISTDSFEFTPAEFLELKERLLQTLRKYEKLPRVSKGLEDLNTGFFRHRSLTESQQFITQHVEQYLAEGSALYRDFLLAIHGHARAALFAGQRNLRSRRDTLTAFTDRLAEIPAANARQQRKSLPQLREDWAAYHLLHYGTPPATESTAGPEALAKAFAAEASALTQAREQLGRELQANSLSLNAVTVDPSLGDPEVFRRLADRLTELLSKMDEAGLYQLPIGGNNAATAPRQLQLLENTLEKLRNTQRHLGELPDFYARRHFWYAQPARLRRLMAPLLDLPADDWEIAFTSWYFERCLQRVEVPGAHRLDPAALARLADELLTTARNGRAGADASALRIVLPGQPVPPPTGAADVLIDLTDEAADPAWKKNTVYQLAPLQDATARYLTLAGCLAPALALTQPFATLRPPEWTAVYVAEAPPRTGAGAGFQLGEGPWKTLPQWPGASAGHLRLFFPDQLSADDGATVLRHWEDWLLCAPRLSIFHRWPSDRITQALLSDGFGADFLVAALIRSAEAAAAVPFDRETLLAMGREVRTRCGLQDPGPHPLAEHLVPLLQDRLPQHFFEVHVPWRDTFLPLLVMAPDGKKTVLLPDGRLPGQAPAEVEALRQRELSTVGLRCLAIDAEGIWGASAGATEALRQSLR</sequence>
<reference evidence="2" key="1">
    <citation type="submission" date="2020-08" db="EMBL/GenBank/DDBJ databases">
        <title>Lewinella bacteria from marine environments.</title>
        <authorList>
            <person name="Zhong Y."/>
        </authorList>
    </citation>
    <scope>NUCLEOTIDE SEQUENCE</scope>
    <source>
        <strain evidence="2">KCTC 42187</strain>
    </source>
</reference>
<name>A0A923TAN6_9BACT</name>
<accession>A0A923TAN6</accession>
<evidence type="ECO:0000256" key="1">
    <source>
        <dbReference type="SAM" id="Coils"/>
    </source>
</evidence>
<organism evidence="2 3">
    <name type="scientific">Neolewinella lacunae</name>
    <dbReference type="NCBI Taxonomy" id="1517758"/>
    <lineage>
        <taxon>Bacteria</taxon>
        <taxon>Pseudomonadati</taxon>
        <taxon>Bacteroidota</taxon>
        <taxon>Saprospiria</taxon>
        <taxon>Saprospirales</taxon>
        <taxon>Lewinellaceae</taxon>
        <taxon>Neolewinella</taxon>
    </lineage>
</organism>
<dbReference type="Proteomes" id="UP000650081">
    <property type="component" value="Unassembled WGS sequence"/>
</dbReference>
<proteinExistence type="predicted"/>
<dbReference type="AlphaFoldDB" id="A0A923TAN6"/>
<keyword evidence="1" id="KW-0175">Coiled coil</keyword>
<dbReference type="EMBL" id="JACSIT010000154">
    <property type="protein sequence ID" value="MBC6996701.1"/>
    <property type="molecule type" value="Genomic_DNA"/>
</dbReference>
<evidence type="ECO:0000313" key="3">
    <source>
        <dbReference type="Proteomes" id="UP000650081"/>
    </source>
</evidence>
<feature type="coiled-coil region" evidence="1">
    <location>
        <begin position="344"/>
        <end position="371"/>
    </location>
</feature>
<keyword evidence="3" id="KW-1185">Reference proteome</keyword>
<protein>
    <submittedName>
        <fullName evidence="2">Uncharacterized protein</fullName>
    </submittedName>
</protein>
<gene>
    <name evidence="2" type="ORF">H9S92_21190</name>
</gene>
<dbReference type="RefSeq" id="WP_187468710.1">
    <property type="nucleotide sequence ID" value="NZ_JACSIT010000154.1"/>
</dbReference>